<gene>
    <name evidence="3" type="primary">ABSGL_12222.1 scaffold 12718</name>
</gene>
<feature type="region of interest" description="Disordered" evidence="1">
    <location>
        <begin position="507"/>
        <end position="534"/>
    </location>
</feature>
<feature type="compositionally biased region" description="Pro residues" evidence="1">
    <location>
        <begin position="744"/>
        <end position="754"/>
    </location>
</feature>
<feature type="region of interest" description="Disordered" evidence="1">
    <location>
        <begin position="785"/>
        <end position="905"/>
    </location>
</feature>
<dbReference type="FunCoup" id="A0A168R9F3">
    <property type="interactions" value="222"/>
</dbReference>
<evidence type="ECO:0000256" key="1">
    <source>
        <dbReference type="SAM" id="MobiDB-lite"/>
    </source>
</evidence>
<feature type="region of interest" description="Disordered" evidence="1">
    <location>
        <begin position="705"/>
        <end position="765"/>
    </location>
</feature>
<evidence type="ECO:0000313" key="4">
    <source>
        <dbReference type="Proteomes" id="UP000078561"/>
    </source>
</evidence>
<dbReference type="InterPro" id="IPR000467">
    <property type="entry name" value="G_patch_dom"/>
</dbReference>
<accession>A0A168R9F3</accession>
<dbReference type="PANTHER" id="PTHR13384">
    <property type="entry name" value="G PATCH DOMAIN-CONTAINING PROTEIN 1"/>
    <property type="match status" value="1"/>
</dbReference>
<feature type="compositionally biased region" description="Basic and acidic residues" evidence="1">
    <location>
        <begin position="890"/>
        <end position="905"/>
    </location>
</feature>
<dbReference type="GO" id="GO:0003723">
    <property type="term" value="F:RNA binding"/>
    <property type="evidence" value="ECO:0007669"/>
    <property type="project" value="TreeGrafter"/>
</dbReference>
<dbReference type="OMA" id="QLWQQHA"/>
<evidence type="ECO:0000259" key="2">
    <source>
        <dbReference type="PROSITE" id="PS50174"/>
    </source>
</evidence>
<dbReference type="GO" id="GO:0005634">
    <property type="term" value="C:nucleus"/>
    <property type="evidence" value="ECO:0007669"/>
    <property type="project" value="TreeGrafter"/>
</dbReference>
<feature type="compositionally biased region" description="Low complexity" evidence="1">
    <location>
        <begin position="507"/>
        <end position="522"/>
    </location>
</feature>
<protein>
    <recommendedName>
        <fullName evidence="2">G-patch domain-containing protein</fullName>
    </recommendedName>
</protein>
<feature type="compositionally biased region" description="Polar residues" evidence="1">
    <location>
        <begin position="805"/>
        <end position="816"/>
    </location>
</feature>
<dbReference type="InterPro" id="IPR011666">
    <property type="entry name" value="DUF1604"/>
</dbReference>
<name>A0A168R9F3_ABSGL</name>
<dbReference type="STRING" id="4829.A0A168R9F3"/>
<feature type="compositionally biased region" description="Polar residues" evidence="1">
    <location>
        <begin position="786"/>
        <end position="797"/>
    </location>
</feature>
<dbReference type="Pfam" id="PF01585">
    <property type="entry name" value="G-patch"/>
    <property type="match status" value="1"/>
</dbReference>
<dbReference type="EMBL" id="LT554584">
    <property type="protein sequence ID" value="SAM06334.1"/>
    <property type="molecule type" value="Genomic_DNA"/>
</dbReference>
<keyword evidence="4" id="KW-1185">Reference proteome</keyword>
<dbReference type="InParanoid" id="A0A168R9F3"/>
<dbReference type="Pfam" id="PF26093">
    <property type="entry name" value="HTH_TGH"/>
    <property type="match status" value="1"/>
</dbReference>
<dbReference type="AlphaFoldDB" id="A0A168R9F3"/>
<dbReference type="Proteomes" id="UP000078561">
    <property type="component" value="Unassembled WGS sequence"/>
</dbReference>
<organism evidence="3">
    <name type="scientific">Absidia glauca</name>
    <name type="common">Pin mould</name>
    <dbReference type="NCBI Taxonomy" id="4829"/>
    <lineage>
        <taxon>Eukaryota</taxon>
        <taxon>Fungi</taxon>
        <taxon>Fungi incertae sedis</taxon>
        <taxon>Mucoromycota</taxon>
        <taxon>Mucoromycotina</taxon>
        <taxon>Mucoromycetes</taxon>
        <taxon>Mucorales</taxon>
        <taxon>Cunninghamellaceae</taxon>
        <taxon>Absidia</taxon>
    </lineage>
</organism>
<dbReference type="Pfam" id="PF07713">
    <property type="entry name" value="DUF1604"/>
    <property type="match status" value="1"/>
</dbReference>
<proteinExistence type="predicted"/>
<dbReference type="OrthoDB" id="20507at2759"/>
<reference evidence="3" key="1">
    <citation type="submission" date="2016-04" db="EMBL/GenBank/DDBJ databases">
        <authorList>
            <person name="Evans L.H."/>
            <person name="Alamgir A."/>
            <person name="Owens N."/>
            <person name="Weber N.D."/>
            <person name="Virtaneva K."/>
            <person name="Barbian K."/>
            <person name="Babar A."/>
            <person name="Rosenke K."/>
        </authorList>
    </citation>
    <scope>NUCLEOTIDE SEQUENCE [LARGE SCALE GENOMIC DNA]</scope>
    <source>
        <strain evidence="3">CBS 101.48</strain>
    </source>
</reference>
<dbReference type="GO" id="GO:0006397">
    <property type="term" value="P:mRNA processing"/>
    <property type="evidence" value="ECO:0007669"/>
    <property type="project" value="InterPro"/>
</dbReference>
<feature type="compositionally biased region" description="Basic residues" evidence="1">
    <location>
        <begin position="824"/>
        <end position="867"/>
    </location>
</feature>
<feature type="domain" description="G-patch" evidence="2">
    <location>
        <begin position="155"/>
        <end position="175"/>
    </location>
</feature>
<dbReference type="PANTHER" id="PTHR13384:SF19">
    <property type="entry name" value="G PATCH DOMAIN-CONTAINING PROTEIN 1"/>
    <property type="match status" value="1"/>
</dbReference>
<dbReference type="PROSITE" id="PS50174">
    <property type="entry name" value="G_PATCH"/>
    <property type="match status" value="1"/>
</dbReference>
<evidence type="ECO:0000313" key="3">
    <source>
        <dbReference type="EMBL" id="SAM06334.1"/>
    </source>
</evidence>
<sequence>MSENNVFFGTAFPQQTERDKKAGTLDSGQFIPVWKQEARDEQGRRRFHGAFTGGFSAGYYNTVGSKEGWTPSKFVSSRSSRHEQRAARVEDFMDEEDLQELASTKELVAKDEFDVLGGTEKNLETKRQQLDDDTRRGGDMALLTASLMNLVAPTQDSIGTRLLQKMGWRPGQGVGPRTVLMDDDNGESSDTITSFQQQTTLAPKDTPIFDYQAKTNVYGLGYNLMKDVPEVAEMRRFQQQQQDQLDPKSGGTKFGIGLFDTQDDDNVMLYDEDPISSQKYHHTLYDTSESNTETLILVNSKKRKASLSVQQTKKKVRCSDGHLPLRGFHLSDQPQELGKWYPPPKVPVGFLETRAQGSTKTVKKQVEITTDARGAMLGEAPIEARSVFDYLSTKSKERLVQATARKIAPLIVDKTRLQVTLVPKDAAKLALQGFIPFGDIPEKQARYRHFLEASLKSLDQQNDPTNLATTFDIPAGMTYESGMKELDEFSKAARIFRPISSMMSGRFTSSSSLSTGSPSSGTVEHVSFEGGLKTEEQWKKEKEIREKQIVDEPKPKLSQEAEAAAMNMFGTLTRNQVPFYPNRLLCKRFNVRNPHPEHVQQGPGHRTQAGSTSALNEKIMASMVTPSSGTSASPSTLMETREDDPTLGAIIAKPSSRSNSDKDTSMLQENTNLTKSDYQDINDEDLNYERPTMDIFKAIFETSDTESVEMEHVTPPLPPPGSHSKNNSPPAQAEIADDDTIIGPPAPAPSPSPASSPSETTPFRPMFTKRESLNTKMPPEQVVVTPFQSRLSASNKNRTQRRRVSLQSEPESSSENSDTDKGEKKRRQQRKSSTSKKGSKKHKSSDGRRKHRSHDKHSKERHHHKQSRERGRDEKQPSGSDQIDDMAMWVEKKPSTRRTRAEDLW</sequence>